<evidence type="ECO:0000313" key="3">
    <source>
        <dbReference type="Proteomes" id="UP000663852"/>
    </source>
</evidence>
<evidence type="ECO:0000313" key="2">
    <source>
        <dbReference type="EMBL" id="CAF1383170.1"/>
    </source>
</evidence>
<dbReference type="InterPro" id="IPR013517">
    <property type="entry name" value="FG-GAP"/>
</dbReference>
<proteinExistence type="predicted"/>
<comment type="caution">
    <text evidence="2">The sequence shown here is derived from an EMBL/GenBank/DDBJ whole genome shotgun (WGS) entry which is preliminary data.</text>
</comment>
<keyword evidence="1" id="KW-0732">Signal</keyword>
<gene>
    <name evidence="2" type="ORF">EDS130_LOCUS35045</name>
</gene>
<name>A0A815JW68_ADIRI</name>
<evidence type="ECO:0000256" key="1">
    <source>
        <dbReference type="ARBA" id="ARBA00022729"/>
    </source>
</evidence>
<sequence>SNSVSILRNVGNGTFVNQIVCTVGSGPWTVEVAYVNNDSQLDIVVVNKGDNNVGVLLHA</sequence>
<dbReference type="Proteomes" id="UP000663852">
    <property type="component" value="Unassembled WGS sequence"/>
</dbReference>
<dbReference type="SUPFAM" id="SSF69318">
    <property type="entry name" value="Integrin alpha N-terminal domain"/>
    <property type="match status" value="1"/>
</dbReference>
<organism evidence="2 3">
    <name type="scientific">Adineta ricciae</name>
    <name type="common">Rotifer</name>
    <dbReference type="NCBI Taxonomy" id="249248"/>
    <lineage>
        <taxon>Eukaryota</taxon>
        <taxon>Metazoa</taxon>
        <taxon>Spiralia</taxon>
        <taxon>Gnathifera</taxon>
        <taxon>Rotifera</taxon>
        <taxon>Eurotatoria</taxon>
        <taxon>Bdelloidea</taxon>
        <taxon>Adinetida</taxon>
        <taxon>Adinetidae</taxon>
        <taxon>Adineta</taxon>
    </lineage>
</organism>
<dbReference type="Pfam" id="PF13517">
    <property type="entry name" value="FG-GAP_3"/>
    <property type="match status" value="1"/>
</dbReference>
<accession>A0A815JW68</accession>
<reference evidence="2" key="1">
    <citation type="submission" date="2021-02" db="EMBL/GenBank/DDBJ databases">
        <authorList>
            <person name="Nowell W R."/>
        </authorList>
    </citation>
    <scope>NUCLEOTIDE SEQUENCE</scope>
</reference>
<dbReference type="InterPro" id="IPR028994">
    <property type="entry name" value="Integrin_alpha_N"/>
</dbReference>
<dbReference type="AlphaFoldDB" id="A0A815JW68"/>
<dbReference type="EMBL" id="CAJNOJ010000302">
    <property type="protein sequence ID" value="CAF1383170.1"/>
    <property type="molecule type" value="Genomic_DNA"/>
</dbReference>
<feature type="non-terminal residue" evidence="2">
    <location>
        <position position="1"/>
    </location>
</feature>
<protein>
    <submittedName>
        <fullName evidence="2">Uncharacterized protein</fullName>
    </submittedName>
</protein>